<feature type="signal peptide" evidence="1">
    <location>
        <begin position="1"/>
        <end position="24"/>
    </location>
</feature>
<dbReference type="EMBL" id="AYKG01000012">
    <property type="protein sequence ID" value="ROO30068.1"/>
    <property type="molecule type" value="Genomic_DNA"/>
</dbReference>
<comment type="caution">
    <text evidence="2">The sequence shown here is derived from an EMBL/GenBank/DDBJ whole genome shotgun (WGS) entry which is preliminary data.</text>
</comment>
<dbReference type="SUPFAM" id="SSF56925">
    <property type="entry name" value="OMPA-like"/>
    <property type="match status" value="1"/>
</dbReference>
<proteinExistence type="predicted"/>
<dbReference type="InterPro" id="IPR011250">
    <property type="entry name" value="OMP/PagP_B-barrel"/>
</dbReference>
<feature type="chain" id="PRO_5019131697" description="Outer membrane protein beta-barrel domain-containing protein" evidence="1">
    <location>
        <begin position="25"/>
        <end position="236"/>
    </location>
</feature>
<accession>A0A423PWS8</accession>
<keyword evidence="1" id="KW-0732">Signal</keyword>
<evidence type="ECO:0000313" key="2">
    <source>
        <dbReference type="EMBL" id="ROO30068.1"/>
    </source>
</evidence>
<dbReference type="Proteomes" id="UP000285310">
    <property type="component" value="Unassembled WGS sequence"/>
</dbReference>
<evidence type="ECO:0000256" key="1">
    <source>
        <dbReference type="SAM" id="SignalP"/>
    </source>
</evidence>
<dbReference type="AlphaFoldDB" id="A0A423PWS8"/>
<evidence type="ECO:0000313" key="3">
    <source>
        <dbReference type="Proteomes" id="UP000285310"/>
    </source>
</evidence>
<organism evidence="2 3">
    <name type="scientific">Salinisphaera japonica YTM-1</name>
    <dbReference type="NCBI Taxonomy" id="1209778"/>
    <lineage>
        <taxon>Bacteria</taxon>
        <taxon>Pseudomonadati</taxon>
        <taxon>Pseudomonadota</taxon>
        <taxon>Gammaproteobacteria</taxon>
        <taxon>Salinisphaerales</taxon>
        <taxon>Salinisphaeraceae</taxon>
        <taxon>Salinisphaera</taxon>
    </lineage>
</organism>
<evidence type="ECO:0008006" key="4">
    <source>
        <dbReference type="Google" id="ProtNLM"/>
    </source>
</evidence>
<reference evidence="2 3" key="1">
    <citation type="submission" date="2013-10" db="EMBL/GenBank/DDBJ databases">
        <title>Salinisphaera japonica YTM-1 Genome Sequencing.</title>
        <authorList>
            <person name="Lai Q."/>
            <person name="Li C."/>
            <person name="Shao Z."/>
        </authorList>
    </citation>
    <scope>NUCLEOTIDE SEQUENCE [LARGE SCALE GENOMIC DNA]</scope>
    <source>
        <strain evidence="2 3">YTM-1</strain>
    </source>
</reference>
<name>A0A423PWS8_9GAMM</name>
<keyword evidence="3" id="KW-1185">Reference proteome</keyword>
<gene>
    <name evidence="2" type="ORF">SAJA_05410</name>
</gene>
<dbReference type="InParanoid" id="A0A423PWS8"/>
<protein>
    <recommendedName>
        <fullName evidence="4">Outer membrane protein beta-barrel domain-containing protein</fullName>
    </recommendedName>
</protein>
<sequence length="236" mass="25451">METTMKKAAFIIGASMIPAAASFAAPSFFTSSEDTDGPGYTYVQGQYIPQGKLENAQGGDDKDYDGYGFDVSYEFPANLILQGGYDRLELSNSSIDVNRANVGLGTHYFIDYGGAEDTGVDIYGLGSYERLEFRNAVGGDDATGTGYSITAGLRWMVDPQVEINPHAKWVDYGSISGGQASYGSPDGFEYGLQLVGYLSEDQHLALTAGYDRTDVDYGPQDANFRNEVSVGARLNF</sequence>